<evidence type="ECO:0000256" key="7">
    <source>
        <dbReference type="SAM" id="SignalP"/>
    </source>
</evidence>
<keyword evidence="2" id="KW-0378">Hydrolase</keyword>
<dbReference type="OrthoDB" id="405996at2759"/>
<evidence type="ECO:0000256" key="5">
    <source>
        <dbReference type="ARBA" id="ARBA00023464"/>
    </source>
</evidence>
<dbReference type="EMBL" id="CP001333">
    <property type="protein sequence ID" value="ACO67775.1"/>
    <property type="molecule type" value="Genomic_DNA"/>
</dbReference>
<dbReference type="InParanoid" id="C1EI08"/>
<dbReference type="STRING" id="296587.C1EI08"/>
<feature type="signal peptide" evidence="7">
    <location>
        <begin position="1"/>
        <end position="19"/>
    </location>
</feature>
<dbReference type="GO" id="GO:0046856">
    <property type="term" value="P:phosphatidylinositol dephosphorylation"/>
    <property type="evidence" value="ECO:0007669"/>
    <property type="project" value="InterPro"/>
</dbReference>
<dbReference type="OMA" id="IYRHYAH"/>
<dbReference type="GO" id="GO:0005774">
    <property type="term" value="C:vacuolar membrane"/>
    <property type="evidence" value="ECO:0007669"/>
    <property type="project" value="UniProtKB-SubCell"/>
</dbReference>
<dbReference type="GeneID" id="8249275"/>
<name>C1EI08_MICCC</name>
<feature type="region of interest" description="Disordered" evidence="6">
    <location>
        <begin position="311"/>
        <end position="332"/>
    </location>
</feature>
<dbReference type="eggNOG" id="KOG1888">
    <property type="taxonomic scope" value="Eukaryota"/>
</dbReference>
<sequence>MRLLTGHHLLLVTARRALGLVCGHVVWGVGDTKLVRLADTVDRRGTKADEQRLKRLLQWVDLATGFFWSDTYNLTETLQTNALSPLSGERHPGHLVYCPGDFESAFAWNAHLSRALRVALGTETASRWIAPLCHGYFAQTRASMSGREVTMTVLARRSRHHAGTRFNRRGVNVRGRVANEVETEQIVDAGDAQLTWYEPRVSSATQLRGSVPLFWSQDTSALNARPTIVVRGHDVTHSATAAHFSLVRQRYCDPAVCLSLIRSQERRPRESALRGELAAALHYVNGALPADRERIACVHWDFERQMKGSVSADGDDFHGDGDGDGDESEGFGAAARPVRGCARSRRRRRLVQGRGLRAGHRPGSGSDPWLFSTAPSRVTPLDDSKRLALTCQSGVLRSHCVDCLDRTNVAQFAWGLAALGCQLERLGVIDGDAVGPDSSVAAALMSVYRSMGDVL</sequence>
<comment type="subunit">
    <text evidence="5">Component of the PI(3,5)P2 regulatory complex at least composed of ATG18, SAC/FIG4, FAB1 and VAC14.</text>
</comment>
<proteinExistence type="predicted"/>
<dbReference type="Proteomes" id="UP000002009">
    <property type="component" value="Chromosome 15"/>
</dbReference>
<dbReference type="KEGG" id="mis:MICPUN_88652"/>
<comment type="subcellular location">
    <subcellularLocation>
        <location evidence="1">Vacuole membrane</location>
        <topology evidence="1">Peripheral membrane protein</topology>
    </subcellularLocation>
</comment>
<feature type="non-terminal residue" evidence="9">
    <location>
        <position position="455"/>
    </location>
</feature>
<protein>
    <recommendedName>
        <fullName evidence="8">SAC domain-containing protein</fullName>
    </recommendedName>
</protein>
<keyword evidence="7" id="KW-0732">Signal</keyword>
<keyword evidence="3" id="KW-0472">Membrane</keyword>
<reference evidence="9 10" key="1">
    <citation type="journal article" date="2009" name="Science">
        <title>Green evolution and dynamic adaptations revealed by genomes of the marine picoeukaryotes Micromonas.</title>
        <authorList>
            <person name="Worden A.Z."/>
            <person name="Lee J.H."/>
            <person name="Mock T."/>
            <person name="Rouze P."/>
            <person name="Simmons M.P."/>
            <person name="Aerts A.L."/>
            <person name="Allen A.E."/>
            <person name="Cuvelier M.L."/>
            <person name="Derelle E."/>
            <person name="Everett M.V."/>
            <person name="Foulon E."/>
            <person name="Grimwood J."/>
            <person name="Gundlach H."/>
            <person name="Henrissat B."/>
            <person name="Napoli C."/>
            <person name="McDonald S.M."/>
            <person name="Parker M.S."/>
            <person name="Rombauts S."/>
            <person name="Salamov A."/>
            <person name="Von Dassow P."/>
            <person name="Badger J.H."/>
            <person name="Coutinho P.M."/>
            <person name="Demir E."/>
            <person name="Dubchak I."/>
            <person name="Gentemann C."/>
            <person name="Eikrem W."/>
            <person name="Gready J.E."/>
            <person name="John U."/>
            <person name="Lanier W."/>
            <person name="Lindquist E.A."/>
            <person name="Lucas S."/>
            <person name="Mayer K.F."/>
            <person name="Moreau H."/>
            <person name="Not F."/>
            <person name="Otillar R."/>
            <person name="Panaud O."/>
            <person name="Pangilinan J."/>
            <person name="Paulsen I."/>
            <person name="Piegu B."/>
            <person name="Poliakov A."/>
            <person name="Robbens S."/>
            <person name="Schmutz J."/>
            <person name="Toulza E."/>
            <person name="Wyss T."/>
            <person name="Zelensky A."/>
            <person name="Zhou K."/>
            <person name="Armbrust E.V."/>
            <person name="Bhattacharya D."/>
            <person name="Goodenough U.W."/>
            <person name="Van de Peer Y."/>
            <person name="Grigoriev I.V."/>
        </authorList>
    </citation>
    <scope>NUCLEOTIDE SEQUENCE [LARGE SCALE GENOMIC DNA]</scope>
    <source>
        <strain evidence="10">RCC299 / NOUM17</strain>
    </source>
</reference>
<evidence type="ECO:0000259" key="8">
    <source>
        <dbReference type="PROSITE" id="PS50275"/>
    </source>
</evidence>
<evidence type="ECO:0000256" key="4">
    <source>
        <dbReference type="ARBA" id="ARBA00023337"/>
    </source>
</evidence>
<dbReference type="FunCoup" id="C1EI08">
    <property type="interactions" value="1972"/>
</dbReference>
<keyword evidence="10" id="KW-1185">Reference proteome</keyword>
<organism evidence="9 10">
    <name type="scientific">Micromonas commoda (strain RCC299 / NOUM17 / CCMP2709)</name>
    <name type="common">Picoplanktonic green alga</name>
    <dbReference type="NCBI Taxonomy" id="296587"/>
    <lineage>
        <taxon>Eukaryota</taxon>
        <taxon>Viridiplantae</taxon>
        <taxon>Chlorophyta</taxon>
        <taxon>Mamiellophyceae</taxon>
        <taxon>Mamiellales</taxon>
        <taxon>Mamiellaceae</taxon>
        <taxon>Micromonas</taxon>
    </lineage>
</organism>
<dbReference type="RefSeq" id="XP_002506517.1">
    <property type="nucleotide sequence ID" value="XM_002506471.1"/>
</dbReference>
<dbReference type="GO" id="GO:0043813">
    <property type="term" value="F:phosphatidylinositol-3,5-bisphosphate 5-phosphatase activity"/>
    <property type="evidence" value="ECO:0007669"/>
    <property type="project" value="InterPro"/>
</dbReference>
<evidence type="ECO:0000313" key="9">
    <source>
        <dbReference type="EMBL" id="ACO67775.1"/>
    </source>
</evidence>
<dbReference type="PROSITE" id="PS50275">
    <property type="entry name" value="SAC"/>
    <property type="match status" value="1"/>
</dbReference>
<evidence type="ECO:0000313" key="10">
    <source>
        <dbReference type="Proteomes" id="UP000002009"/>
    </source>
</evidence>
<evidence type="ECO:0000256" key="3">
    <source>
        <dbReference type="ARBA" id="ARBA00023136"/>
    </source>
</evidence>
<dbReference type="PANTHER" id="PTHR45738">
    <property type="entry name" value="POLYPHOSPHOINOSITIDE PHOSPHATASE"/>
    <property type="match status" value="1"/>
</dbReference>
<evidence type="ECO:0000256" key="1">
    <source>
        <dbReference type="ARBA" id="ARBA00004148"/>
    </source>
</evidence>
<dbReference type="InterPro" id="IPR002013">
    <property type="entry name" value="SAC_dom"/>
</dbReference>
<evidence type="ECO:0000256" key="6">
    <source>
        <dbReference type="SAM" id="MobiDB-lite"/>
    </source>
</evidence>
<feature type="domain" description="SAC" evidence="8">
    <location>
        <begin position="57"/>
        <end position="455"/>
    </location>
</feature>
<dbReference type="Pfam" id="PF02383">
    <property type="entry name" value="Syja_N"/>
    <property type="match status" value="1"/>
</dbReference>
<dbReference type="InterPro" id="IPR043573">
    <property type="entry name" value="Fig4-like"/>
</dbReference>
<accession>C1EI08</accession>
<comment type="catalytic activity">
    <reaction evidence="4">
        <text>a 1,2-diacyl-sn-glycero-3-phospho-(1D-myo-inositol-3,5-bisphosphate) + H2O = a 1,2-diacyl-sn-glycero-3-phospho-(1D-myo-inositol-3-phosphate) + phosphate</text>
        <dbReference type="Rhea" id="RHEA:32955"/>
        <dbReference type="ChEBI" id="CHEBI:15377"/>
        <dbReference type="ChEBI" id="CHEBI:43474"/>
        <dbReference type="ChEBI" id="CHEBI:57923"/>
        <dbReference type="ChEBI" id="CHEBI:58088"/>
    </reaction>
</comment>
<dbReference type="PANTHER" id="PTHR45738:SF5">
    <property type="entry name" value="POLYPHOSPHOINOSITIDE PHOSPHATASE"/>
    <property type="match status" value="1"/>
</dbReference>
<feature type="chain" id="PRO_5002909031" description="SAC domain-containing protein" evidence="7">
    <location>
        <begin position="20"/>
        <end position="455"/>
    </location>
</feature>
<dbReference type="AlphaFoldDB" id="C1EI08"/>
<evidence type="ECO:0000256" key="2">
    <source>
        <dbReference type="ARBA" id="ARBA00022801"/>
    </source>
</evidence>
<gene>
    <name evidence="9" type="ORF">MICPUN_88652</name>
</gene>